<dbReference type="SUPFAM" id="SSF56112">
    <property type="entry name" value="Protein kinase-like (PK-like)"/>
    <property type="match status" value="1"/>
</dbReference>
<dbReference type="InterPro" id="IPR004147">
    <property type="entry name" value="ABC1_dom"/>
</dbReference>
<dbReference type="PANTHER" id="PTHR43173">
    <property type="entry name" value="ABC1 FAMILY PROTEIN"/>
    <property type="match status" value="1"/>
</dbReference>
<evidence type="ECO:0000313" key="4">
    <source>
        <dbReference type="EMBL" id="CAD9106734.1"/>
    </source>
</evidence>
<dbReference type="AlphaFoldDB" id="A0A6U4R1K9"/>
<proteinExistence type="inferred from homology"/>
<gene>
    <name evidence="3" type="ORF">NDES1114_LOCUS10093</name>
    <name evidence="4" type="ORF">NDES1114_LOCUS10094</name>
</gene>
<reference evidence="3" key="1">
    <citation type="submission" date="2021-01" db="EMBL/GenBank/DDBJ databases">
        <authorList>
            <person name="Corre E."/>
            <person name="Pelletier E."/>
            <person name="Niang G."/>
            <person name="Scheremetjew M."/>
            <person name="Finn R."/>
            <person name="Kale V."/>
            <person name="Holt S."/>
            <person name="Cochrane G."/>
            <person name="Meng A."/>
            <person name="Brown T."/>
            <person name="Cohen L."/>
        </authorList>
    </citation>
    <scope>NUCLEOTIDE SEQUENCE</scope>
    <source>
        <strain evidence="3">CCAP 1951/1</strain>
    </source>
</reference>
<dbReference type="CDD" id="cd13969">
    <property type="entry name" value="ADCK1-like"/>
    <property type="match status" value="1"/>
</dbReference>
<dbReference type="Pfam" id="PF03109">
    <property type="entry name" value="ABC1"/>
    <property type="match status" value="1"/>
</dbReference>
<sequence length="523" mass="59803">MGRWMRRFGGLAAVSVPAFFGFDWFNDQVLSRGVVALYTAGRVSADYKFSDPKTLEELSELHARSADRLVSMLLRNEGLFIKFGQALSSLNHVLPPEYTKRLQVLLDQAPTSPTDQIMRIIAEDLGRSAHEAFVEFDETPVAAASIAQVHRAKIRLADGTVQDVAVKVLKPRIPNQVWWDLTVHDIICYGLEYAFGIKLTWSVHTIRENLYREVNFAVEADYTDLGREVWAGRPDLYIPRLYRDYCTRRVLVTEWIDAVKMIEVERIKREFDPKAAMQTLMEAYGEGLFSKGFVHADPHPANVMIRKDPARPGKQQVVLLDFGLCMKTSEEFRHNYARVWRAIFTQDMAELEEVVKGWGIGDAELFASFQLQKPFSRSRPVHSTAITKAEIRQFQNSIKANINRMLEDDERIPREIIFVGRGAQMLRSMNKSYGAPVNRANIFAAKAVASLDEGKGGWSTAMLRYEATLLLLALAHWWTQTVNGVLAYWFTSYRVSTLEDVMEEREKSFVLQHSHRMEIGERD</sequence>
<evidence type="ECO:0000259" key="2">
    <source>
        <dbReference type="Pfam" id="PF03109"/>
    </source>
</evidence>
<dbReference type="EMBL" id="HBGF01015401">
    <property type="protein sequence ID" value="CAD9106734.1"/>
    <property type="molecule type" value="Transcribed_RNA"/>
</dbReference>
<organism evidence="3">
    <name type="scientific">Neobodo designis</name>
    <name type="common">Flagellated protozoan</name>
    <name type="synonym">Bodo designis</name>
    <dbReference type="NCBI Taxonomy" id="312471"/>
    <lineage>
        <taxon>Eukaryota</taxon>
        <taxon>Discoba</taxon>
        <taxon>Euglenozoa</taxon>
        <taxon>Kinetoplastea</taxon>
        <taxon>Metakinetoplastina</taxon>
        <taxon>Neobodonida</taxon>
        <taxon>Neobodo</taxon>
    </lineage>
</organism>
<dbReference type="InterPro" id="IPR051130">
    <property type="entry name" value="Mito_struct-func_regulator"/>
</dbReference>
<protein>
    <recommendedName>
        <fullName evidence="2">ABC1 atypical kinase-like domain-containing protein</fullName>
    </recommendedName>
</protein>
<evidence type="ECO:0000256" key="1">
    <source>
        <dbReference type="ARBA" id="ARBA00009670"/>
    </source>
</evidence>
<accession>A0A6U4R1K9</accession>
<comment type="similarity">
    <text evidence="1">Belongs to the protein kinase superfamily. ADCK protein kinase family.</text>
</comment>
<feature type="domain" description="ABC1 atypical kinase-like" evidence="2">
    <location>
        <begin position="105"/>
        <end position="354"/>
    </location>
</feature>
<dbReference type="InterPro" id="IPR011009">
    <property type="entry name" value="Kinase-like_dom_sf"/>
</dbReference>
<dbReference type="Gene3D" id="1.10.510.10">
    <property type="entry name" value="Transferase(Phosphotransferase) domain 1"/>
    <property type="match status" value="1"/>
</dbReference>
<evidence type="ECO:0000313" key="3">
    <source>
        <dbReference type="EMBL" id="CAD9106732.1"/>
    </source>
</evidence>
<dbReference type="PANTHER" id="PTHR43173:SF37">
    <property type="entry name" value="ABC1 FAMILY PROTEIN C10F6.14C"/>
    <property type="match status" value="1"/>
</dbReference>
<dbReference type="InterPro" id="IPR045307">
    <property type="entry name" value="ADCK1_dom"/>
</dbReference>
<dbReference type="EMBL" id="HBGF01015400">
    <property type="protein sequence ID" value="CAD9106732.1"/>
    <property type="molecule type" value="Transcribed_RNA"/>
</dbReference>
<name>A0A6U4R1K9_NEODS</name>